<dbReference type="PANTHER" id="PTHR38248">
    <property type="entry name" value="FUNK1 6"/>
    <property type="match status" value="1"/>
</dbReference>
<accession>A0A550CEL9</accession>
<feature type="domain" description="Fungal-type protein kinase" evidence="1">
    <location>
        <begin position="53"/>
        <end position="189"/>
    </location>
</feature>
<dbReference type="EMBL" id="VDMD01000010">
    <property type="protein sequence ID" value="TRM63255.1"/>
    <property type="molecule type" value="Genomic_DNA"/>
</dbReference>
<keyword evidence="3" id="KW-1185">Reference proteome</keyword>
<evidence type="ECO:0000313" key="3">
    <source>
        <dbReference type="Proteomes" id="UP000320762"/>
    </source>
</evidence>
<dbReference type="InterPro" id="IPR040976">
    <property type="entry name" value="Pkinase_fungal"/>
</dbReference>
<dbReference type="OrthoDB" id="5569250at2759"/>
<organism evidence="2 3">
    <name type="scientific">Schizophyllum amplum</name>
    <dbReference type="NCBI Taxonomy" id="97359"/>
    <lineage>
        <taxon>Eukaryota</taxon>
        <taxon>Fungi</taxon>
        <taxon>Dikarya</taxon>
        <taxon>Basidiomycota</taxon>
        <taxon>Agaricomycotina</taxon>
        <taxon>Agaricomycetes</taxon>
        <taxon>Agaricomycetidae</taxon>
        <taxon>Agaricales</taxon>
        <taxon>Schizophyllaceae</taxon>
        <taxon>Schizophyllum</taxon>
    </lineage>
</organism>
<dbReference type="SUPFAM" id="SSF56112">
    <property type="entry name" value="Protein kinase-like (PK-like)"/>
    <property type="match status" value="1"/>
</dbReference>
<evidence type="ECO:0000313" key="2">
    <source>
        <dbReference type="EMBL" id="TRM63255.1"/>
    </source>
</evidence>
<reference evidence="2 3" key="1">
    <citation type="journal article" date="2019" name="New Phytol.">
        <title>Comparative genomics reveals unique wood-decay strategies and fruiting body development in the Schizophyllaceae.</title>
        <authorList>
            <person name="Almasi E."/>
            <person name="Sahu N."/>
            <person name="Krizsan K."/>
            <person name="Balint B."/>
            <person name="Kovacs G.M."/>
            <person name="Kiss B."/>
            <person name="Cseklye J."/>
            <person name="Drula E."/>
            <person name="Henrissat B."/>
            <person name="Nagy I."/>
            <person name="Chovatia M."/>
            <person name="Adam C."/>
            <person name="LaButti K."/>
            <person name="Lipzen A."/>
            <person name="Riley R."/>
            <person name="Grigoriev I.V."/>
            <person name="Nagy L.G."/>
        </authorList>
    </citation>
    <scope>NUCLEOTIDE SEQUENCE [LARGE SCALE GENOMIC DNA]</scope>
    <source>
        <strain evidence="2 3">NL-1724</strain>
    </source>
</reference>
<proteinExistence type="predicted"/>
<sequence length="300" mass="34466">MSHHMPVETGLNTHLELWAACEGDVNKYTNEVGYPCSRQLAGAFAPRQETNGQSNVIRRSLIYSVTPRPRWLWELNSVEEFVSCYIGIVEIHHYALTSAHVLHSDINGENAMYCRTPDGKVLGFLNDWDLACFVGPLDLSESSTSQHRTGTGPFMAIDLQQPDNEGKSPKRDHRYCHDLESLFWLLVWAVLHFDLKAGSRRKCELKEWDGDWQTAALFKNSFLTNAGTQNRILKMALKPYAGLVKRWILPLADMFQDARHNCEKSRDAEGFKIFDHEMYAKEITFEKFMEIIGVRPRQWG</sequence>
<dbReference type="Proteomes" id="UP000320762">
    <property type="component" value="Unassembled WGS sequence"/>
</dbReference>
<protein>
    <recommendedName>
        <fullName evidence="1">Fungal-type protein kinase domain-containing protein</fullName>
    </recommendedName>
</protein>
<dbReference type="STRING" id="97359.A0A550CEL9"/>
<dbReference type="InterPro" id="IPR011009">
    <property type="entry name" value="Kinase-like_dom_sf"/>
</dbReference>
<dbReference type="PANTHER" id="PTHR38248:SF2">
    <property type="entry name" value="FUNK1 11"/>
    <property type="match status" value="1"/>
</dbReference>
<dbReference type="Pfam" id="PF17667">
    <property type="entry name" value="Pkinase_fungal"/>
    <property type="match status" value="1"/>
</dbReference>
<name>A0A550CEL9_9AGAR</name>
<comment type="caution">
    <text evidence="2">The sequence shown here is derived from an EMBL/GenBank/DDBJ whole genome shotgun (WGS) entry which is preliminary data.</text>
</comment>
<gene>
    <name evidence="2" type="ORF">BD626DRAFT_569278</name>
</gene>
<evidence type="ECO:0000259" key="1">
    <source>
        <dbReference type="Pfam" id="PF17667"/>
    </source>
</evidence>
<dbReference type="AlphaFoldDB" id="A0A550CEL9"/>